<comment type="caution">
    <text evidence="19">The sequence shown here is derived from an EMBL/GenBank/DDBJ whole genome shotgun (WGS) entry which is preliminary data.</text>
</comment>
<dbReference type="PROSITE" id="PS50089">
    <property type="entry name" value="ZF_RING_2"/>
    <property type="match status" value="1"/>
</dbReference>
<dbReference type="AlphaFoldDB" id="A0AAD8MSR1"/>
<feature type="domain" description="RING-type" evidence="16">
    <location>
        <begin position="117"/>
        <end position="164"/>
    </location>
</feature>
<dbReference type="InterPro" id="IPR054694">
    <property type="entry name" value="Parkin-like_IBR"/>
</dbReference>
<evidence type="ECO:0000256" key="8">
    <source>
        <dbReference type="ARBA" id="ARBA00022679"/>
    </source>
</evidence>
<evidence type="ECO:0000259" key="16">
    <source>
        <dbReference type="PROSITE" id="PS50089"/>
    </source>
</evidence>
<dbReference type="PROSITE" id="PS51873">
    <property type="entry name" value="TRIAD"/>
    <property type="match status" value="1"/>
</dbReference>
<evidence type="ECO:0000256" key="12">
    <source>
        <dbReference type="ARBA" id="ARBA00022786"/>
    </source>
</evidence>
<dbReference type="FunFam" id="1.20.120.1750:FF:000027">
    <property type="entry name" value="RBR-type E3 ubiquitin transferase"/>
    <property type="match status" value="1"/>
</dbReference>
<comment type="cofactor">
    <cofactor evidence="2">
        <name>Zn(2+)</name>
        <dbReference type="ChEBI" id="CHEBI:29105"/>
    </cofactor>
</comment>
<comment type="pathway">
    <text evidence="4">Protein modification; protein ubiquitination.</text>
</comment>
<dbReference type="GO" id="GO:0008270">
    <property type="term" value="F:zinc ion binding"/>
    <property type="evidence" value="ECO:0007669"/>
    <property type="project" value="UniProtKB-KW"/>
</dbReference>
<reference evidence="19" key="1">
    <citation type="submission" date="2023-02" db="EMBL/GenBank/DDBJ databases">
        <title>Genome of toxic invasive species Heracleum sosnowskyi carries increased number of genes despite the absence of recent whole-genome duplications.</title>
        <authorList>
            <person name="Schelkunov M."/>
            <person name="Shtratnikova V."/>
            <person name="Makarenko M."/>
            <person name="Klepikova A."/>
            <person name="Omelchenko D."/>
            <person name="Novikova G."/>
            <person name="Obukhova E."/>
            <person name="Bogdanov V."/>
            <person name="Penin A."/>
            <person name="Logacheva M."/>
        </authorList>
    </citation>
    <scope>NUCLEOTIDE SEQUENCE</scope>
    <source>
        <strain evidence="19">Hsosn_3</strain>
        <tissue evidence="19">Leaf</tissue>
    </source>
</reference>
<evidence type="ECO:0000313" key="20">
    <source>
        <dbReference type="Proteomes" id="UP001237642"/>
    </source>
</evidence>
<evidence type="ECO:0000313" key="19">
    <source>
        <dbReference type="EMBL" id="KAK1383896.1"/>
    </source>
</evidence>
<dbReference type="GO" id="GO:0061630">
    <property type="term" value="F:ubiquitin protein ligase activity"/>
    <property type="evidence" value="ECO:0007669"/>
    <property type="project" value="UniProtKB-EC"/>
</dbReference>
<evidence type="ECO:0000256" key="9">
    <source>
        <dbReference type="ARBA" id="ARBA00022723"/>
    </source>
</evidence>
<dbReference type="InterPro" id="IPR013083">
    <property type="entry name" value="Znf_RING/FYVE/PHD"/>
</dbReference>
<comment type="function">
    <text evidence="3">Might act as an E3 ubiquitin-protein ligase, or as part of E3 complex, which accepts ubiquitin from specific E2 ubiquitin-conjugating enzymes and then transfers it to substrates.</text>
</comment>
<reference evidence="19" key="2">
    <citation type="submission" date="2023-05" db="EMBL/GenBank/DDBJ databases">
        <authorList>
            <person name="Schelkunov M.I."/>
        </authorList>
    </citation>
    <scope>NUCLEOTIDE SEQUENCE</scope>
    <source>
        <strain evidence="19">Hsosn_3</strain>
        <tissue evidence="19">Leaf</tissue>
    </source>
</reference>
<dbReference type="Proteomes" id="UP001237642">
    <property type="component" value="Unassembled WGS sequence"/>
</dbReference>
<dbReference type="EC" id="2.3.2.31" evidence="6"/>
<comment type="similarity">
    <text evidence="5">Belongs to the RBR family. Ariadne subfamily.</text>
</comment>
<keyword evidence="10" id="KW-0677">Repeat</keyword>
<keyword evidence="9" id="KW-0479">Metal-binding</keyword>
<evidence type="ECO:0000256" key="2">
    <source>
        <dbReference type="ARBA" id="ARBA00001947"/>
    </source>
</evidence>
<dbReference type="Gene3D" id="1.20.120.1750">
    <property type="match status" value="1"/>
</dbReference>
<evidence type="ECO:0000256" key="5">
    <source>
        <dbReference type="ARBA" id="ARBA00005884"/>
    </source>
</evidence>
<gene>
    <name evidence="19" type="ORF">POM88_021631</name>
</gene>
<dbReference type="SUPFAM" id="SSF57850">
    <property type="entry name" value="RING/U-box"/>
    <property type="match status" value="3"/>
</dbReference>
<evidence type="ECO:0000256" key="10">
    <source>
        <dbReference type="ARBA" id="ARBA00022737"/>
    </source>
</evidence>
<dbReference type="PROSITE" id="PS50199">
    <property type="entry name" value="ZF_RANBP2_2"/>
    <property type="match status" value="1"/>
</dbReference>
<dbReference type="InterPro" id="IPR001876">
    <property type="entry name" value="Znf_RanBP2"/>
</dbReference>
<keyword evidence="12" id="KW-0833">Ubl conjugation pathway</keyword>
<feature type="compositionally biased region" description="Acidic residues" evidence="15">
    <location>
        <begin position="1"/>
        <end position="20"/>
    </location>
</feature>
<evidence type="ECO:0000256" key="3">
    <source>
        <dbReference type="ARBA" id="ARBA00003976"/>
    </source>
</evidence>
<organism evidence="19 20">
    <name type="scientific">Heracleum sosnowskyi</name>
    <dbReference type="NCBI Taxonomy" id="360622"/>
    <lineage>
        <taxon>Eukaryota</taxon>
        <taxon>Viridiplantae</taxon>
        <taxon>Streptophyta</taxon>
        <taxon>Embryophyta</taxon>
        <taxon>Tracheophyta</taxon>
        <taxon>Spermatophyta</taxon>
        <taxon>Magnoliopsida</taxon>
        <taxon>eudicotyledons</taxon>
        <taxon>Gunneridae</taxon>
        <taxon>Pentapetalae</taxon>
        <taxon>asterids</taxon>
        <taxon>campanulids</taxon>
        <taxon>Apiales</taxon>
        <taxon>Apiaceae</taxon>
        <taxon>Apioideae</taxon>
        <taxon>apioid superclade</taxon>
        <taxon>Tordylieae</taxon>
        <taxon>Tordyliinae</taxon>
        <taxon>Heracleum</taxon>
    </lineage>
</organism>
<dbReference type="GO" id="GO:0016567">
    <property type="term" value="P:protein ubiquitination"/>
    <property type="evidence" value="ECO:0007669"/>
    <property type="project" value="InterPro"/>
</dbReference>
<proteinExistence type="inferred from homology"/>
<dbReference type="PROSITE" id="PS00518">
    <property type="entry name" value="ZF_RING_1"/>
    <property type="match status" value="1"/>
</dbReference>
<evidence type="ECO:0000256" key="13">
    <source>
        <dbReference type="ARBA" id="ARBA00022833"/>
    </source>
</evidence>
<dbReference type="InterPro" id="IPR017907">
    <property type="entry name" value="Znf_RING_CS"/>
</dbReference>
<dbReference type="EMBL" id="JAUIZM010000005">
    <property type="protein sequence ID" value="KAK1383896.1"/>
    <property type="molecule type" value="Genomic_DNA"/>
</dbReference>
<evidence type="ECO:0000256" key="6">
    <source>
        <dbReference type="ARBA" id="ARBA00012251"/>
    </source>
</evidence>
<dbReference type="InterPro" id="IPR001841">
    <property type="entry name" value="Znf_RING"/>
</dbReference>
<dbReference type="FunFam" id="3.30.40.10:FF:000019">
    <property type="entry name" value="RBR-type E3 ubiquitin transferase"/>
    <property type="match status" value="1"/>
</dbReference>
<keyword evidence="20" id="KW-1185">Reference proteome</keyword>
<feature type="domain" description="RING-type" evidence="18">
    <location>
        <begin position="113"/>
        <end position="325"/>
    </location>
</feature>
<evidence type="ECO:0000256" key="14">
    <source>
        <dbReference type="PROSITE-ProRule" id="PRU00322"/>
    </source>
</evidence>
<evidence type="ECO:0000259" key="18">
    <source>
        <dbReference type="PROSITE" id="PS51873"/>
    </source>
</evidence>
<feature type="domain" description="RanBP2-type" evidence="17">
    <location>
        <begin position="496"/>
        <end position="519"/>
    </location>
</feature>
<dbReference type="CDD" id="cd20346">
    <property type="entry name" value="BRcat_RBR_ANKIB1"/>
    <property type="match status" value="1"/>
</dbReference>
<dbReference type="InterPro" id="IPR045840">
    <property type="entry name" value="Ariadne"/>
</dbReference>
<dbReference type="PANTHER" id="PTHR11685">
    <property type="entry name" value="RBR FAMILY RING FINGER AND IBR DOMAIN-CONTAINING"/>
    <property type="match status" value="1"/>
</dbReference>
<dbReference type="SMART" id="SM00647">
    <property type="entry name" value="IBR"/>
    <property type="match status" value="2"/>
</dbReference>
<dbReference type="Gene3D" id="3.30.40.10">
    <property type="entry name" value="Zinc/RING finger domain, C3HC4 (zinc finger)"/>
    <property type="match status" value="1"/>
</dbReference>
<evidence type="ECO:0000256" key="15">
    <source>
        <dbReference type="SAM" id="MobiDB-lite"/>
    </source>
</evidence>
<keyword evidence="8 19" id="KW-0808">Transferase</keyword>
<name>A0AAD8MSR1_9APIA</name>
<dbReference type="InterPro" id="IPR044066">
    <property type="entry name" value="TRIAD_supradom"/>
</dbReference>
<accession>A0AAD8MSR1</accession>
<dbReference type="PROSITE" id="PS01358">
    <property type="entry name" value="ZF_RANBP2_1"/>
    <property type="match status" value="1"/>
</dbReference>
<dbReference type="InterPro" id="IPR031127">
    <property type="entry name" value="E3_UB_ligase_RBR"/>
</dbReference>
<keyword evidence="11 14" id="KW-0863">Zinc-finger</keyword>
<feature type="region of interest" description="Disordered" evidence="15">
    <location>
        <begin position="1"/>
        <end position="30"/>
    </location>
</feature>
<dbReference type="SMART" id="SM00547">
    <property type="entry name" value="ZnF_RBZ"/>
    <property type="match status" value="1"/>
</dbReference>
<evidence type="ECO:0000256" key="7">
    <source>
        <dbReference type="ARBA" id="ARBA00017887"/>
    </source>
</evidence>
<evidence type="ECO:0000256" key="1">
    <source>
        <dbReference type="ARBA" id="ARBA00001798"/>
    </source>
</evidence>
<evidence type="ECO:0000256" key="11">
    <source>
        <dbReference type="ARBA" id="ARBA00022771"/>
    </source>
</evidence>
<sequence length="525" mass="60299">MDFSDDSYTDDDQSMYDDESMGSPSFDDKSKEIKETKTYKVLTKDDILHIQEHDVTLLSTTLTVPRTAAAILLRNYKWNVDDAQEAWFNDEDGVRESVGLLKKPVVELRKSGDSLVCGICFEDYVFNKDFKSTVGFCGHKFCGACLKIYVSVAISKGPGCLFLRCPDLACGAVIGEDMVNLLVSNKDKRKYKEFLFRSYVDLNNNKIKWCPTADCECAIECELGSESYVVNCNCSGSICWHCVEDSHRPVDCVTVGEWILKNNSESENVSWILAFTKPCPNCKVPIEKNSGCMHMSCKPPCNYQFCWICLGSWSNHRSSTCNGYANRRGSEVDRNREQAKEYIMKYVHYYERWAANHKSREKALADLRYIKSDKLEQLEQKHCQTAGQLKFITEAWEQIVECRRVLKWSYVYGYYMPQEASKKKELFEFLQGEAEVALERLHNYAENKLNLYIDGDANTDEFNTEFRKELTNLTRVTGKYFANFLKRVEYSLSEAECGVWQCQSCTYLNEGEHATCIMCHGDLGE</sequence>
<dbReference type="InterPro" id="IPR002867">
    <property type="entry name" value="IBR_dom"/>
</dbReference>
<dbReference type="Pfam" id="PF22605">
    <property type="entry name" value="IBR_2"/>
    <property type="match status" value="1"/>
</dbReference>
<evidence type="ECO:0000259" key="17">
    <source>
        <dbReference type="PROSITE" id="PS50199"/>
    </source>
</evidence>
<comment type="catalytic activity">
    <reaction evidence="1">
        <text>[E2 ubiquitin-conjugating enzyme]-S-ubiquitinyl-L-cysteine + [acceptor protein]-L-lysine = [E2 ubiquitin-conjugating enzyme]-L-cysteine + [acceptor protein]-N(6)-ubiquitinyl-L-lysine.</text>
        <dbReference type="EC" id="2.3.2.31"/>
    </reaction>
</comment>
<dbReference type="Pfam" id="PF19422">
    <property type="entry name" value="Ariadne"/>
    <property type="match status" value="1"/>
</dbReference>
<dbReference type="Pfam" id="PF01485">
    <property type="entry name" value="IBR"/>
    <property type="match status" value="1"/>
</dbReference>
<protein>
    <recommendedName>
        <fullName evidence="7">RanBP-type and C3HC4-type zinc finger-containing protein 1</fullName>
        <ecNumber evidence="6">2.3.2.31</ecNumber>
    </recommendedName>
</protein>
<evidence type="ECO:0000256" key="4">
    <source>
        <dbReference type="ARBA" id="ARBA00004906"/>
    </source>
</evidence>
<keyword evidence="13" id="KW-0862">Zinc</keyword>